<evidence type="ECO:0000313" key="4">
    <source>
        <dbReference type="EMBL" id="EMD01155.1"/>
    </source>
</evidence>
<proteinExistence type="predicted"/>
<keyword evidence="5" id="KW-1185">Reference proteome</keyword>
<dbReference type="Proteomes" id="UP000011761">
    <property type="component" value="Unassembled WGS sequence"/>
</dbReference>
<organism evidence="4 5">
    <name type="scientific">Baudoinia panamericana (strain UAMH 10762)</name>
    <name type="common">Angels' share fungus</name>
    <name type="synonym">Baudoinia compniacensis (strain UAMH 10762)</name>
    <dbReference type="NCBI Taxonomy" id="717646"/>
    <lineage>
        <taxon>Eukaryota</taxon>
        <taxon>Fungi</taxon>
        <taxon>Dikarya</taxon>
        <taxon>Ascomycota</taxon>
        <taxon>Pezizomycotina</taxon>
        <taxon>Dothideomycetes</taxon>
        <taxon>Dothideomycetidae</taxon>
        <taxon>Mycosphaerellales</taxon>
        <taxon>Teratosphaeriaceae</taxon>
        <taxon>Baudoinia</taxon>
    </lineage>
</organism>
<feature type="region of interest" description="Disordered" evidence="1">
    <location>
        <begin position="259"/>
        <end position="287"/>
    </location>
</feature>
<dbReference type="AlphaFoldDB" id="M2NNQ4"/>
<dbReference type="HOGENOM" id="CLU_834157_0_0_1"/>
<feature type="transmembrane region" description="Helical" evidence="2">
    <location>
        <begin position="77"/>
        <end position="99"/>
    </location>
</feature>
<dbReference type="GeneID" id="19110964"/>
<evidence type="ECO:0000256" key="3">
    <source>
        <dbReference type="SAM" id="SignalP"/>
    </source>
</evidence>
<evidence type="ECO:0000313" key="5">
    <source>
        <dbReference type="Proteomes" id="UP000011761"/>
    </source>
</evidence>
<protein>
    <submittedName>
        <fullName evidence="4">Uncharacterized protein</fullName>
    </submittedName>
</protein>
<dbReference type="EMBL" id="KB445550">
    <property type="protein sequence ID" value="EMD01155.1"/>
    <property type="molecule type" value="Genomic_DNA"/>
</dbReference>
<keyword evidence="2" id="KW-1133">Transmembrane helix</keyword>
<evidence type="ECO:0000256" key="1">
    <source>
        <dbReference type="SAM" id="MobiDB-lite"/>
    </source>
</evidence>
<sequence length="333" mass="36725">MASAGSAAMLFIMVNIQAVLLRLKCAIVQCETVGPVSLPHAINYVPTRMYKLTNAPTVLDTVTATSDLSRLPPSLHAVRLLLLALLLLLLTIGVLATAYRGIHRRYSGVAWALRTSLEQSQGHQRDNALLRTRIDVNASQLDLEKAAAEETMAEQSSRHEADMKALQWEIEQLRISAEDEKRAHQIALAAVTEQSSLDRITTEDLQRQVKQLKASIEVERGAHQNALTTVTEQSSLDKSTVQDLQVQAEQLKASIENEKQASFNEGLNKAKQRNGKKQQERMQAQRKQGAVAALVKIGYAEGSPNSMKIAEKVVQDYRDSFAARKSGTAGEEY</sequence>
<dbReference type="RefSeq" id="XP_007672339.1">
    <property type="nucleotide sequence ID" value="XM_007674149.1"/>
</dbReference>
<feature type="signal peptide" evidence="3">
    <location>
        <begin position="1"/>
        <end position="30"/>
    </location>
</feature>
<evidence type="ECO:0000256" key="2">
    <source>
        <dbReference type="SAM" id="Phobius"/>
    </source>
</evidence>
<accession>M2NNQ4</accession>
<reference evidence="4 5" key="1">
    <citation type="journal article" date="2012" name="PLoS Pathog.">
        <title>Diverse lifestyles and strategies of plant pathogenesis encoded in the genomes of eighteen Dothideomycetes fungi.</title>
        <authorList>
            <person name="Ohm R.A."/>
            <person name="Feau N."/>
            <person name="Henrissat B."/>
            <person name="Schoch C.L."/>
            <person name="Horwitz B.A."/>
            <person name="Barry K.W."/>
            <person name="Condon B.J."/>
            <person name="Copeland A.C."/>
            <person name="Dhillon B."/>
            <person name="Glaser F."/>
            <person name="Hesse C.N."/>
            <person name="Kosti I."/>
            <person name="LaButti K."/>
            <person name="Lindquist E.A."/>
            <person name="Lucas S."/>
            <person name="Salamov A.A."/>
            <person name="Bradshaw R.E."/>
            <person name="Ciuffetti L."/>
            <person name="Hamelin R.C."/>
            <person name="Kema G.H.J."/>
            <person name="Lawrence C."/>
            <person name="Scott J.A."/>
            <person name="Spatafora J.W."/>
            <person name="Turgeon B.G."/>
            <person name="de Wit P.J.G.M."/>
            <person name="Zhong S."/>
            <person name="Goodwin S.B."/>
            <person name="Grigoriev I.V."/>
        </authorList>
    </citation>
    <scope>NUCLEOTIDE SEQUENCE [LARGE SCALE GENOMIC DNA]</scope>
    <source>
        <strain evidence="4 5">UAMH 10762</strain>
    </source>
</reference>
<keyword evidence="2" id="KW-0472">Membrane</keyword>
<feature type="chain" id="PRO_5004022159" evidence="3">
    <location>
        <begin position="31"/>
        <end position="333"/>
    </location>
</feature>
<dbReference type="KEGG" id="bcom:BAUCODRAFT_29558"/>
<name>M2NNQ4_BAUPA</name>
<keyword evidence="3" id="KW-0732">Signal</keyword>
<keyword evidence="2" id="KW-0812">Transmembrane</keyword>
<gene>
    <name evidence="4" type="ORF">BAUCODRAFT_29558</name>
</gene>